<protein>
    <submittedName>
        <fullName evidence="1">Uncharacterized protein</fullName>
    </submittedName>
</protein>
<evidence type="ECO:0000313" key="1">
    <source>
        <dbReference type="EMBL" id="KAI4324019.1"/>
    </source>
</evidence>
<organism evidence="1 2">
    <name type="scientific">Bauhinia variegata</name>
    <name type="common">Purple orchid tree</name>
    <name type="synonym">Phanera variegata</name>
    <dbReference type="NCBI Taxonomy" id="167791"/>
    <lineage>
        <taxon>Eukaryota</taxon>
        <taxon>Viridiplantae</taxon>
        <taxon>Streptophyta</taxon>
        <taxon>Embryophyta</taxon>
        <taxon>Tracheophyta</taxon>
        <taxon>Spermatophyta</taxon>
        <taxon>Magnoliopsida</taxon>
        <taxon>eudicotyledons</taxon>
        <taxon>Gunneridae</taxon>
        <taxon>Pentapetalae</taxon>
        <taxon>rosids</taxon>
        <taxon>fabids</taxon>
        <taxon>Fabales</taxon>
        <taxon>Fabaceae</taxon>
        <taxon>Cercidoideae</taxon>
        <taxon>Cercideae</taxon>
        <taxon>Bauhiniinae</taxon>
        <taxon>Bauhinia</taxon>
    </lineage>
</organism>
<evidence type="ECO:0000313" key="2">
    <source>
        <dbReference type="Proteomes" id="UP000828941"/>
    </source>
</evidence>
<dbReference type="EMBL" id="CM039434">
    <property type="protein sequence ID" value="KAI4324019.1"/>
    <property type="molecule type" value="Genomic_DNA"/>
</dbReference>
<name>A0ACB9MKK9_BAUVA</name>
<keyword evidence="2" id="KW-1185">Reference proteome</keyword>
<accession>A0ACB9MKK9</accession>
<proteinExistence type="predicted"/>
<reference evidence="1 2" key="1">
    <citation type="journal article" date="2022" name="DNA Res.">
        <title>Chromosomal-level genome assembly of the orchid tree Bauhinia variegata (Leguminosae; Cercidoideae) supports the allotetraploid origin hypothesis of Bauhinia.</title>
        <authorList>
            <person name="Zhong Y."/>
            <person name="Chen Y."/>
            <person name="Zheng D."/>
            <person name="Pang J."/>
            <person name="Liu Y."/>
            <person name="Luo S."/>
            <person name="Meng S."/>
            <person name="Qian L."/>
            <person name="Wei D."/>
            <person name="Dai S."/>
            <person name="Zhou R."/>
        </authorList>
    </citation>
    <scope>NUCLEOTIDE SEQUENCE [LARGE SCALE GENOMIC DNA]</scope>
    <source>
        <strain evidence="1">BV-YZ2020</strain>
    </source>
</reference>
<comment type="caution">
    <text evidence="1">The sequence shown here is derived from an EMBL/GenBank/DDBJ whole genome shotgun (WGS) entry which is preliminary data.</text>
</comment>
<dbReference type="Proteomes" id="UP000828941">
    <property type="component" value="Chromosome 9"/>
</dbReference>
<gene>
    <name evidence="1" type="ORF">L6164_023587</name>
</gene>
<sequence length="404" mass="44232">MDLQAYQGTQIVIVGAGICGLSSALALHRKGIRSLVLESAESLRANGAGIAVLTNGWRALDQLGVGSKLRKTAIPLQGVVDISVETGKQRRSPVSKGEARCIKRSDLIRTLAEELPAGTVRFGCQVLSVKTDTSTSFPILQLGDGSYIEAKVLIGCDGTNSVVTKFLKLNPRKIFPCYAVRGFTYYPEGHGLAPELVRLRTEQLYLGRTPVNDKLVFWFVVSQGYPRDANTAKDPEIIRQLTPKTIVGCPKEIVELVMKSDLDSLSLTHLRYTPPWDIIFGRFRKGTVAVAGDAMHVMVPFIGQGGSAGIEDAVVLARCLTKGLNEYDSIKSGREMLMQKLVGEALDEYVEERRMRLLWLSIQAYLIGCLQTTSSKLLKLIVLILMAVLFPDPTRSTGYDCGKL</sequence>